<keyword evidence="2" id="KW-0812">Transmembrane</keyword>
<evidence type="ECO:0008006" key="7">
    <source>
        <dbReference type="Google" id="ProtNLM"/>
    </source>
</evidence>
<protein>
    <recommendedName>
        <fullName evidence="7">Virulence factor Mce-like protein</fullName>
    </recommendedName>
</protein>
<evidence type="ECO:0000256" key="2">
    <source>
        <dbReference type="SAM" id="Phobius"/>
    </source>
</evidence>
<evidence type="ECO:0000259" key="4">
    <source>
        <dbReference type="Pfam" id="PF11887"/>
    </source>
</evidence>
<sequence>MRPSRILVAAGLTVVMAVGVGLIILGTRTPTRTLVAHFSSAVGINSGSDVRILGVKVGEVVSAHPEGTTVRVTMRYDARYKVPSNADAVIVPPSVVSDRYVQLTPAYNGGALLADRADLPQSRTSVPLELDDVYQSLNQFNEALGPNGANANGALSNLIDTGAANLDGNGANLGSSLDGLSKVLSTLDNSKGDLFGTVTNLQKFVTTLAQSDQQVQLFNSRLASVGQQLAGERDDLATLLRNLSTALADITTFIQDNRSQLVSNVDALSDISGILVRQQQAIISVLNVAPTALSNLNLAYNSTSGTLDTRDDALGPYDPASYVCSLVVGLVTQQKVPQECVALAQTLKAAHLPLTDQLRKLLGLPPASTSSSGGAPGTPGSGSTGSPGVPGQPEDVTPPDLSLGGILKVLG</sequence>
<dbReference type="Proteomes" id="UP000642748">
    <property type="component" value="Unassembled WGS sequence"/>
</dbReference>
<dbReference type="InterPro" id="IPR024516">
    <property type="entry name" value="Mce_C"/>
</dbReference>
<reference evidence="5" key="1">
    <citation type="submission" date="2021-01" db="EMBL/GenBank/DDBJ databases">
        <title>Whole genome shotgun sequence of Rugosimonospora africana NBRC 104875.</title>
        <authorList>
            <person name="Komaki H."/>
            <person name="Tamura T."/>
        </authorList>
    </citation>
    <scope>NUCLEOTIDE SEQUENCE</scope>
    <source>
        <strain evidence="5">NBRC 104875</strain>
    </source>
</reference>
<feature type="domain" description="Mce/MlaD" evidence="3">
    <location>
        <begin position="31"/>
        <end position="105"/>
    </location>
</feature>
<dbReference type="PANTHER" id="PTHR33371">
    <property type="entry name" value="INTERMEMBRANE PHOSPHOLIPID TRANSPORT SYSTEM BINDING PROTEIN MLAD-RELATED"/>
    <property type="match status" value="1"/>
</dbReference>
<feature type="region of interest" description="Disordered" evidence="1">
    <location>
        <begin position="363"/>
        <end position="403"/>
    </location>
</feature>
<keyword evidence="2" id="KW-1133">Transmembrane helix</keyword>
<accession>A0A8J3VW04</accession>
<evidence type="ECO:0000256" key="1">
    <source>
        <dbReference type="SAM" id="MobiDB-lite"/>
    </source>
</evidence>
<dbReference type="GO" id="GO:0005576">
    <property type="term" value="C:extracellular region"/>
    <property type="evidence" value="ECO:0007669"/>
    <property type="project" value="TreeGrafter"/>
</dbReference>
<evidence type="ECO:0000313" key="5">
    <source>
        <dbReference type="EMBL" id="GIH21237.1"/>
    </source>
</evidence>
<dbReference type="InterPro" id="IPR052336">
    <property type="entry name" value="MlaD_Phospholipid_Transporter"/>
</dbReference>
<dbReference type="AlphaFoldDB" id="A0A8J3VW04"/>
<dbReference type="RefSeq" id="WP_203924627.1">
    <property type="nucleotide sequence ID" value="NZ_BONZ01000120.1"/>
</dbReference>
<dbReference type="NCBIfam" id="TIGR00996">
    <property type="entry name" value="Mtu_fam_mce"/>
    <property type="match status" value="1"/>
</dbReference>
<proteinExistence type="predicted"/>
<evidence type="ECO:0000313" key="6">
    <source>
        <dbReference type="Proteomes" id="UP000642748"/>
    </source>
</evidence>
<keyword evidence="6" id="KW-1185">Reference proteome</keyword>
<feature type="compositionally biased region" description="Gly residues" evidence="1">
    <location>
        <begin position="374"/>
        <end position="385"/>
    </location>
</feature>
<feature type="domain" description="Mammalian cell entry C-terminal" evidence="4">
    <location>
        <begin position="113"/>
        <end position="287"/>
    </location>
</feature>
<gene>
    <name evidence="5" type="ORF">Raf01_94090</name>
</gene>
<dbReference type="InterPro" id="IPR003399">
    <property type="entry name" value="Mce/MlaD"/>
</dbReference>
<keyword evidence="2" id="KW-0472">Membrane</keyword>
<dbReference type="Pfam" id="PF11887">
    <property type="entry name" value="Mce4_CUP1"/>
    <property type="match status" value="1"/>
</dbReference>
<name>A0A8J3VW04_9ACTN</name>
<comment type="caution">
    <text evidence="5">The sequence shown here is derived from an EMBL/GenBank/DDBJ whole genome shotgun (WGS) entry which is preliminary data.</text>
</comment>
<feature type="compositionally biased region" description="Low complexity" evidence="1">
    <location>
        <begin position="363"/>
        <end position="373"/>
    </location>
</feature>
<evidence type="ECO:0000259" key="3">
    <source>
        <dbReference type="Pfam" id="PF02470"/>
    </source>
</evidence>
<dbReference type="InterPro" id="IPR005693">
    <property type="entry name" value="Mce"/>
</dbReference>
<dbReference type="PANTHER" id="PTHR33371:SF4">
    <property type="entry name" value="INTERMEMBRANE PHOSPHOLIPID TRANSPORT SYSTEM BINDING PROTEIN MLAD"/>
    <property type="match status" value="1"/>
</dbReference>
<dbReference type="EMBL" id="BONZ01000120">
    <property type="protein sequence ID" value="GIH21237.1"/>
    <property type="molecule type" value="Genomic_DNA"/>
</dbReference>
<organism evidence="5 6">
    <name type="scientific">Rugosimonospora africana</name>
    <dbReference type="NCBI Taxonomy" id="556532"/>
    <lineage>
        <taxon>Bacteria</taxon>
        <taxon>Bacillati</taxon>
        <taxon>Actinomycetota</taxon>
        <taxon>Actinomycetes</taxon>
        <taxon>Micromonosporales</taxon>
        <taxon>Micromonosporaceae</taxon>
        <taxon>Rugosimonospora</taxon>
    </lineage>
</organism>
<dbReference type="Pfam" id="PF02470">
    <property type="entry name" value="MlaD"/>
    <property type="match status" value="1"/>
</dbReference>
<feature type="transmembrane region" description="Helical" evidence="2">
    <location>
        <begin position="6"/>
        <end position="25"/>
    </location>
</feature>